<feature type="transmembrane region" description="Helical" evidence="1">
    <location>
        <begin position="21"/>
        <end position="44"/>
    </location>
</feature>
<sequence>MAQFKDYIQITRKRSNKLWKYIVYGLIVAVFIVILILSIILHLIKKQYSPQVSSLIYLTDIARLSEVVRNDSVIFIADGVHFVTGSVTILKLRNVTITSLTGNCSIYKSFSGNMFTIRDSDNIQVMNLTLYGQYKRHKYPGHILTFLDCSNVYVYNCSIYDFRQTGVLIYTKTIDTYQNNVIDSCYANSKSLYDEWVEYDGVINVKLQSNGFLISNCNNSTIKNSIAEYTTYYGSEMKNFGRNNTIENSISKICHLGFGSGSTTKYHQLDLKIRNVKAVDCLTGVVLSSDDGVQVQARVILSDTAKVKRANYILDLSASNAIVNIIIENQRGNASSFYGLMGRKGFNNVASIESVSIDSLYRNILQKHTKNITLYVDHSSVPEVFDSGLGNQVYGIRRHDDEEFIISTNKIRNSQQRRKAYRYTYELDSEDST</sequence>
<dbReference type="Gene3D" id="2.160.20.10">
    <property type="entry name" value="Single-stranded right-handed beta-helix, Pectin lyase-like"/>
    <property type="match status" value="1"/>
</dbReference>
<dbReference type="InterPro" id="IPR012334">
    <property type="entry name" value="Pectin_lyas_fold"/>
</dbReference>
<accession>A0A7D3UMH7</accession>
<keyword evidence="1" id="KW-1133">Transmembrane helix</keyword>
<dbReference type="SUPFAM" id="SSF51126">
    <property type="entry name" value="Pectin lyase-like"/>
    <property type="match status" value="1"/>
</dbReference>
<evidence type="ECO:0000313" key="3">
    <source>
        <dbReference type="EMBL" id="UBO76495.1"/>
    </source>
</evidence>
<reference evidence="2" key="1">
    <citation type="submission" date="2020-03" db="EMBL/GenBank/DDBJ databases">
        <title>Whole genome sequence of Oryctes rhinoceros Nudivirus isolated in Riau Province, Indonesia.</title>
        <authorList>
            <person name="Kurnia Y.W."/>
            <person name="Tanjung Z.A."/>
            <person name="Utomo C."/>
            <person name="Naim M."/>
            <person name="Situmorang E.C."/>
            <person name="Liwang T."/>
        </authorList>
    </citation>
    <scope>NUCLEOTIDE SEQUENCE</scope>
    <source>
        <strain evidence="2">LiboV</strain>
    </source>
</reference>
<dbReference type="InterPro" id="IPR011050">
    <property type="entry name" value="Pectin_lyase_fold/virulence"/>
</dbReference>
<gene>
    <name evidence="2" type="ORF">SI_OrNV_gp083</name>
</gene>
<dbReference type="InterPro" id="IPR013055">
    <property type="entry name" value="Tachy_Neuro_lke_CS"/>
</dbReference>
<evidence type="ECO:0000256" key="1">
    <source>
        <dbReference type="SAM" id="Phobius"/>
    </source>
</evidence>
<dbReference type="EMBL" id="MZ727584">
    <property type="protein sequence ID" value="UBO76495.1"/>
    <property type="molecule type" value="Genomic_DNA"/>
</dbReference>
<name>A0A7D3UMH7_9VIRU</name>
<proteinExistence type="predicted"/>
<evidence type="ECO:0000313" key="2">
    <source>
        <dbReference type="EMBL" id="QKE59548.1"/>
    </source>
</evidence>
<protein>
    <submittedName>
        <fullName evidence="2">Uncharacterized protein</fullName>
    </submittedName>
</protein>
<organism evidence="2">
    <name type="scientific">Oryctes rhinoceros nudivirus</name>
    <dbReference type="NCBI Taxonomy" id="92521"/>
    <lineage>
        <taxon>Viruses</taxon>
        <taxon>Viruses incertae sedis</taxon>
        <taxon>Naldaviricetes</taxon>
        <taxon>Lefavirales</taxon>
        <taxon>Nudiviridae</taxon>
        <taxon>Alphanudivirus</taxon>
        <taxon>Alphanudivirus oryrhinocerotis</taxon>
    </lineage>
</organism>
<keyword evidence="1" id="KW-0812">Transmembrane</keyword>
<dbReference type="EMBL" id="MT150137">
    <property type="protein sequence ID" value="QKE59548.1"/>
    <property type="molecule type" value="Genomic_DNA"/>
</dbReference>
<keyword evidence="1" id="KW-0472">Membrane</keyword>
<dbReference type="PROSITE" id="PS00267">
    <property type="entry name" value="TACHYKININ"/>
    <property type="match status" value="1"/>
</dbReference>
<reference evidence="3" key="2">
    <citation type="submission" date="2021-08" db="EMBL/GenBank/DDBJ databases">
        <title>Whole genome sequence of Oryctes rhinoceros Nudivirus detected in Riau Province, Indonesia.</title>
        <authorList>
            <person name="Kurnia Y.W."/>
            <person name="Tanjung Z.A."/>
            <person name="Utomo C."/>
            <person name="Naim M."/>
            <person name="Situmorang E.C."/>
            <person name="Liwang T."/>
        </authorList>
    </citation>
    <scope>NUCLEOTIDE SEQUENCE</scope>
    <source>
        <strain evidence="3">LiboV</strain>
    </source>
</reference>